<gene>
    <name evidence="1" type="ORF">HW561_20830</name>
</gene>
<evidence type="ECO:0000313" key="1">
    <source>
        <dbReference type="EMBL" id="NVO58236.1"/>
    </source>
</evidence>
<dbReference type="RefSeq" id="WP_176867279.1">
    <property type="nucleotide sequence ID" value="NZ_JABXWT010000020.1"/>
</dbReference>
<accession>A0ABX2PY44</accession>
<reference evidence="1 2" key="1">
    <citation type="submission" date="2020-06" db="EMBL/GenBank/DDBJ databases">
        <authorList>
            <person name="Cao W.R."/>
        </authorList>
    </citation>
    <scope>NUCLEOTIDE SEQUENCE [LARGE SCALE GENOMIC DNA]</scope>
    <source>
        <strain evidence="1 2">B1Z28</strain>
    </source>
</reference>
<dbReference type="EMBL" id="JABXWT010000020">
    <property type="protein sequence ID" value="NVO58236.1"/>
    <property type="molecule type" value="Genomic_DNA"/>
</dbReference>
<evidence type="ECO:0000313" key="2">
    <source>
        <dbReference type="Proteomes" id="UP000630805"/>
    </source>
</evidence>
<sequence length="92" mass="10605">MTDDEFFDAHFPEAASLLQDLRAKDNEFDQICMDYRELFMEVAQLPQPAVTLHSRYLADLVESLSDLRTSIEMSLRSYGRDAVDQRNDTGEV</sequence>
<keyword evidence="2" id="KW-1185">Reference proteome</keyword>
<dbReference type="Proteomes" id="UP000630805">
    <property type="component" value="Unassembled WGS sequence"/>
</dbReference>
<comment type="caution">
    <text evidence="1">The sequence shown here is derived from an EMBL/GenBank/DDBJ whole genome shotgun (WGS) entry which is preliminary data.</text>
</comment>
<organism evidence="1 2">
    <name type="scientific">Ruegeria haliotis</name>
    <dbReference type="NCBI Taxonomy" id="2747601"/>
    <lineage>
        <taxon>Bacteria</taxon>
        <taxon>Pseudomonadati</taxon>
        <taxon>Pseudomonadota</taxon>
        <taxon>Alphaproteobacteria</taxon>
        <taxon>Rhodobacterales</taxon>
        <taxon>Roseobacteraceae</taxon>
        <taxon>Ruegeria</taxon>
    </lineage>
</organism>
<protein>
    <submittedName>
        <fullName evidence="1">Uncharacterized protein</fullName>
    </submittedName>
</protein>
<proteinExistence type="predicted"/>
<name>A0ABX2PY44_9RHOB</name>